<protein>
    <submittedName>
        <fullName evidence="2">Uncharacterized protein LOC117644700</fullName>
    </submittedName>
</protein>
<dbReference type="Proteomes" id="UP000515158">
    <property type="component" value="Unplaced"/>
</dbReference>
<dbReference type="GeneID" id="117644700"/>
<dbReference type="PANTHER" id="PTHR21053">
    <property type="entry name" value="TRANSCRIPTION ELONGATION FACTOR, MITOCHONDRIAL"/>
    <property type="match status" value="1"/>
</dbReference>
<evidence type="ECO:0000313" key="1">
    <source>
        <dbReference type="Proteomes" id="UP000515158"/>
    </source>
</evidence>
<dbReference type="GO" id="GO:0042645">
    <property type="term" value="C:mitochondrial nucleoid"/>
    <property type="evidence" value="ECO:0007669"/>
    <property type="project" value="TreeGrafter"/>
</dbReference>
<name>A0A6P8YK09_THRPL</name>
<dbReference type="RefSeq" id="XP_034240208.1">
    <property type="nucleotide sequence ID" value="XM_034384317.1"/>
</dbReference>
<organism evidence="2">
    <name type="scientific">Thrips palmi</name>
    <name type="common">Melon thrips</name>
    <dbReference type="NCBI Taxonomy" id="161013"/>
    <lineage>
        <taxon>Eukaryota</taxon>
        <taxon>Metazoa</taxon>
        <taxon>Ecdysozoa</taxon>
        <taxon>Arthropoda</taxon>
        <taxon>Hexapoda</taxon>
        <taxon>Insecta</taxon>
        <taxon>Pterygota</taxon>
        <taxon>Neoptera</taxon>
        <taxon>Paraneoptera</taxon>
        <taxon>Thysanoptera</taxon>
        <taxon>Terebrantia</taxon>
        <taxon>Thripoidea</taxon>
        <taxon>Thripidae</taxon>
        <taxon>Thrips</taxon>
    </lineage>
</organism>
<dbReference type="GO" id="GO:0030337">
    <property type="term" value="F:DNA polymerase processivity factor activity"/>
    <property type="evidence" value="ECO:0007669"/>
    <property type="project" value="TreeGrafter"/>
</dbReference>
<dbReference type="KEGG" id="tpal:117644700"/>
<accession>A0A6P8YK09</accession>
<dbReference type="GO" id="GO:0006392">
    <property type="term" value="P:transcription elongation by mitochondrial RNA polymerase"/>
    <property type="evidence" value="ECO:0007669"/>
    <property type="project" value="InterPro"/>
</dbReference>
<proteinExistence type="predicted"/>
<evidence type="ECO:0000313" key="2">
    <source>
        <dbReference type="RefSeq" id="XP_034240208.1"/>
    </source>
</evidence>
<dbReference type="OrthoDB" id="5949570at2759"/>
<dbReference type="PANTHER" id="PTHR21053:SF2">
    <property type="entry name" value="TRANSCRIPTION ELONGATION FACTOR, MITOCHONDRIAL"/>
    <property type="match status" value="1"/>
</dbReference>
<gene>
    <name evidence="2" type="primary">LOC117644700</name>
</gene>
<dbReference type="InParanoid" id="A0A6P8YK09"/>
<keyword evidence="1" id="KW-1185">Reference proteome</keyword>
<dbReference type="InterPro" id="IPR039150">
    <property type="entry name" value="TEFM"/>
</dbReference>
<dbReference type="AlphaFoldDB" id="A0A6P8YK09"/>
<sequence length="374" mass="42472">MLSIRNANFWKNLHFATKLPRDLESRSICGSLYFERRPFFKKEVLSCSCFLIRPLYTTGILKLKTLFSESEQSKIINFVNKLDPKELLWPGKLRPLNKIAETLPTTGPMTDLNDLLERHALPTSSAVSLCKTILKSSGDPSELLSFHTDKIEKKKLRESKPKCSRKWNYLMKTVKPEIANPKSISSFTSIVIADNFLGYAMVEKQNDWNSQLLTDWNVYDIPGPGSSSSLTDITLNIAKVIPGGEHYVVANLHHFPNSLNQLKVHGAVVALICGKNDFREDLHQRIFETKFRSAARHFNLIVGNEVVSSTNMISDVMSSQKMAESDDHVYRRSLREMTFEQHAVGKYNVSDDDMKESLSQTLLVAKAFTEILRV</sequence>
<reference evidence="2" key="1">
    <citation type="submission" date="2025-08" db="UniProtKB">
        <authorList>
            <consortium name="RefSeq"/>
        </authorList>
    </citation>
    <scope>IDENTIFICATION</scope>
    <source>
        <tissue evidence="2">Total insect</tissue>
    </source>
</reference>
<dbReference type="FunCoup" id="A0A6P8YK09">
    <property type="interactions" value="88"/>
</dbReference>